<dbReference type="PANTHER" id="PTHR33337:SF40">
    <property type="entry name" value="CENP-V_GFA DOMAIN-CONTAINING PROTEIN-RELATED"/>
    <property type="match status" value="1"/>
</dbReference>
<dbReference type="OrthoDB" id="428768at2759"/>
<sequence>MPYEGTCLCKSTKITVDAEPKASYLCHCNDCKQASGAAFSHLISVPAAATKLEGPIGTFTVIALSGNKVTRTFCTGCGSQLIGRSNAVGDDDIGVYLGNIPALSHLPITMEFYTRDRVAGLPIVPGAKQVLTQ</sequence>
<organism evidence="6 7">
    <name type="scientific">Amanita thiersii Skay4041</name>
    <dbReference type="NCBI Taxonomy" id="703135"/>
    <lineage>
        <taxon>Eukaryota</taxon>
        <taxon>Fungi</taxon>
        <taxon>Dikarya</taxon>
        <taxon>Basidiomycota</taxon>
        <taxon>Agaricomycotina</taxon>
        <taxon>Agaricomycetes</taxon>
        <taxon>Agaricomycetidae</taxon>
        <taxon>Agaricales</taxon>
        <taxon>Pluteineae</taxon>
        <taxon>Amanitaceae</taxon>
        <taxon>Amanita</taxon>
    </lineage>
</organism>
<evidence type="ECO:0000256" key="2">
    <source>
        <dbReference type="ARBA" id="ARBA00022723"/>
    </source>
</evidence>
<keyword evidence="3" id="KW-0862">Zinc</keyword>
<keyword evidence="2" id="KW-0479">Metal-binding</keyword>
<dbReference type="PANTHER" id="PTHR33337">
    <property type="entry name" value="GFA DOMAIN-CONTAINING PROTEIN"/>
    <property type="match status" value="1"/>
</dbReference>
<evidence type="ECO:0000313" key="7">
    <source>
        <dbReference type="Proteomes" id="UP000242287"/>
    </source>
</evidence>
<evidence type="ECO:0000256" key="1">
    <source>
        <dbReference type="ARBA" id="ARBA00005495"/>
    </source>
</evidence>
<proteinExistence type="inferred from homology"/>
<dbReference type="Proteomes" id="UP000242287">
    <property type="component" value="Unassembled WGS sequence"/>
</dbReference>
<dbReference type="GO" id="GO:0016846">
    <property type="term" value="F:carbon-sulfur lyase activity"/>
    <property type="evidence" value="ECO:0007669"/>
    <property type="project" value="InterPro"/>
</dbReference>
<feature type="domain" description="CENP-V/GFA" evidence="5">
    <location>
        <begin position="3"/>
        <end position="114"/>
    </location>
</feature>
<dbReference type="AlphaFoldDB" id="A0A2A9NMA5"/>
<keyword evidence="7" id="KW-1185">Reference proteome</keyword>
<protein>
    <recommendedName>
        <fullName evidence="5">CENP-V/GFA domain-containing protein</fullName>
    </recommendedName>
</protein>
<dbReference type="PROSITE" id="PS51891">
    <property type="entry name" value="CENP_V_GFA"/>
    <property type="match status" value="1"/>
</dbReference>
<dbReference type="Pfam" id="PF04828">
    <property type="entry name" value="GFA"/>
    <property type="match status" value="1"/>
</dbReference>
<dbReference type="InterPro" id="IPR006913">
    <property type="entry name" value="CENP-V/GFA"/>
</dbReference>
<evidence type="ECO:0000256" key="3">
    <source>
        <dbReference type="ARBA" id="ARBA00022833"/>
    </source>
</evidence>
<dbReference type="SUPFAM" id="SSF51316">
    <property type="entry name" value="Mss4-like"/>
    <property type="match status" value="1"/>
</dbReference>
<keyword evidence="4" id="KW-0456">Lyase</keyword>
<reference evidence="6 7" key="1">
    <citation type="submission" date="2014-02" db="EMBL/GenBank/DDBJ databases">
        <title>Transposable element dynamics among asymbiotic and ectomycorrhizal Amanita fungi.</title>
        <authorList>
            <consortium name="DOE Joint Genome Institute"/>
            <person name="Hess J."/>
            <person name="Skrede I."/>
            <person name="Wolfe B."/>
            <person name="LaButti K."/>
            <person name="Ohm R.A."/>
            <person name="Grigoriev I.V."/>
            <person name="Pringle A."/>
        </authorList>
    </citation>
    <scope>NUCLEOTIDE SEQUENCE [LARGE SCALE GENOMIC DNA]</scope>
    <source>
        <strain evidence="6 7">SKay4041</strain>
    </source>
</reference>
<dbReference type="Gene3D" id="3.90.1590.10">
    <property type="entry name" value="glutathione-dependent formaldehyde- activating enzyme (gfa)"/>
    <property type="match status" value="1"/>
</dbReference>
<name>A0A2A9NMA5_9AGAR</name>
<dbReference type="EMBL" id="KZ302047">
    <property type="protein sequence ID" value="PFH48886.1"/>
    <property type="molecule type" value="Genomic_DNA"/>
</dbReference>
<dbReference type="GO" id="GO:0046872">
    <property type="term" value="F:metal ion binding"/>
    <property type="evidence" value="ECO:0007669"/>
    <property type="project" value="UniProtKB-KW"/>
</dbReference>
<dbReference type="InterPro" id="IPR011057">
    <property type="entry name" value="Mss4-like_sf"/>
</dbReference>
<evidence type="ECO:0000259" key="5">
    <source>
        <dbReference type="PROSITE" id="PS51891"/>
    </source>
</evidence>
<comment type="similarity">
    <text evidence="1">Belongs to the Gfa family.</text>
</comment>
<evidence type="ECO:0000313" key="6">
    <source>
        <dbReference type="EMBL" id="PFH48886.1"/>
    </source>
</evidence>
<dbReference type="STRING" id="703135.A0A2A9NMA5"/>
<evidence type="ECO:0000256" key="4">
    <source>
        <dbReference type="ARBA" id="ARBA00023239"/>
    </source>
</evidence>
<accession>A0A2A9NMA5</accession>
<gene>
    <name evidence="6" type="ORF">AMATHDRAFT_64448</name>
</gene>